<dbReference type="GO" id="GO:0022857">
    <property type="term" value="F:transmembrane transporter activity"/>
    <property type="evidence" value="ECO:0007669"/>
    <property type="project" value="InterPro"/>
</dbReference>
<evidence type="ECO:0000256" key="1">
    <source>
        <dbReference type="ARBA" id="ARBA00004141"/>
    </source>
</evidence>
<dbReference type="Gene3D" id="1.20.1250.20">
    <property type="entry name" value="MFS general substrate transporter like domains"/>
    <property type="match status" value="1"/>
</dbReference>
<keyword evidence="4 5" id="KW-0472">Membrane</keyword>
<gene>
    <name evidence="7" type="primary">oct-1</name>
    <name evidence="7" type="ORF">T07_5160</name>
</gene>
<dbReference type="SUPFAM" id="SSF103473">
    <property type="entry name" value="MFS general substrate transporter"/>
    <property type="match status" value="1"/>
</dbReference>
<dbReference type="AlphaFoldDB" id="A0A0V0RLR3"/>
<reference evidence="7 8" key="1">
    <citation type="submission" date="2015-01" db="EMBL/GenBank/DDBJ databases">
        <title>Evolution of Trichinella species and genotypes.</title>
        <authorList>
            <person name="Korhonen P.K."/>
            <person name="Edoardo P."/>
            <person name="Giuseppe L.R."/>
            <person name="Gasser R.B."/>
        </authorList>
    </citation>
    <scope>NUCLEOTIDE SEQUENCE [LARGE SCALE GENOMIC DNA]</scope>
    <source>
        <strain evidence="7">ISS37</strain>
    </source>
</reference>
<keyword evidence="2 5" id="KW-0812">Transmembrane</keyword>
<dbReference type="Pfam" id="PF00083">
    <property type="entry name" value="Sugar_tr"/>
    <property type="match status" value="1"/>
</dbReference>
<evidence type="ECO:0000256" key="2">
    <source>
        <dbReference type="ARBA" id="ARBA00022692"/>
    </source>
</evidence>
<feature type="transmembrane region" description="Helical" evidence="5">
    <location>
        <begin position="448"/>
        <end position="468"/>
    </location>
</feature>
<feature type="transmembrane region" description="Helical" evidence="5">
    <location>
        <begin position="480"/>
        <end position="501"/>
    </location>
</feature>
<comment type="caution">
    <text evidence="7">The sequence shown here is derived from an EMBL/GenBank/DDBJ whole genome shotgun (WGS) entry which is preliminary data.</text>
</comment>
<feature type="transmembrane region" description="Helical" evidence="5">
    <location>
        <begin position="236"/>
        <end position="260"/>
    </location>
</feature>
<dbReference type="InterPro" id="IPR005828">
    <property type="entry name" value="MFS_sugar_transport-like"/>
</dbReference>
<feature type="transmembrane region" description="Helical" evidence="5">
    <location>
        <begin position="356"/>
        <end position="379"/>
    </location>
</feature>
<keyword evidence="3 5" id="KW-1133">Transmembrane helix</keyword>
<feature type="domain" description="Major facilitator superfamily (MFS) profile" evidence="6">
    <location>
        <begin position="89"/>
        <end position="532"/>
    </location>
</feature>
<name>A0A0V0RLR3_9BILA</name>
<feature type="transmembrane region" description="Helical" evidence="5">
    <location>
        <begin position="266"/>
        <end position="284"/>
    </location>
</feature>
<feature type="transmembrane region" description="Helical" evidence="5">
    <location>
        <begin position="424"/>
        <end position="442"/>
    </location>
</feature>
<protein>
    <submittedName>
        <fullName evidence="7">Organic cation transporter 1</fullName>
    </submittedName>
</protein>
<feature type="transmembrane region" description="Helical" evidence="5">
    <location>
        <begin position="180"/>
        <end position="199"/>
    </location>
</feature>
<dbReference type="GO" id="GO:0016020">
    <property type="term" value="C:membrane"/>
    <property type="evidence" value="ECO:0007669"/>
    <property type="project" value="UniProtKB-SubCell"/>
</dbReference>
<organism evidence="7 8">
    <name type="scientific">Trichinella nelsoni</name>
    <dbReference type="NCBI Taxonomy" id="6336"/>
    <lineage>
        <taxon>Eukaryota</taxon>
        <taxon>Metazoa</taxon>
        <taxon>Ecdysozoa</taxon>
        <taxon>Nematoda</taxon>
        <taxon>Enoplea</taxon>
        <taxon>Dorylaimia</taxon>
        <taxon>Trichinellida</taxon>
        <taxon>Trichinellidae</taxon>
        <taxon>Trichinella</taxon>
    </lineage>
</organism>
<dbReference type="InterPro" id="IPR020846">
    <property type="entry name" value="MFS_dom"/>
</dbReference>
<dbReference type="PROSITE" id="PS50850">
    <property type="entry name" value="MFS"/>
    <property type="match status" value="1"/>
</dbReference>
<feature type="transmembrane region" description="Helical" evidence="5">
    <location>
        <begin position="28"/>
        <end position="53"/>
    </location>
</feature>
<comment type="subcellular location">
    <subcellularLocation>
        <location evidence="1">Membrane</location>
        <topology evidence="1">Multi-pass membrane protein</topology>
    </subcellularLocation>
</comment>
<dbReference type="OrthoDB" id="3936150at2759"/>
<evidence type="ECO:0000259" key="6">
    <source>
        <dbReference type="PROSITE" id="PS50850"/>
    </source>
</evidence>
<evidence type="ECO:0000256" key="4">
    <source>
        <dbReference type="ARBA" id="ARBA00023136"/>
    </source>
</evidence>
<feature type="transmembrane region" description="Helical" evidence="5">
    <location>
        <begin position="507"/>
        <end position="527"/>
    </location>
</feature>
<feature type="transmembrane region" description="Helical" evidence="5">
    <location>
        <begin position="205"/>
        <end position="224"/>
    </location>
</feature>
<dbReference type="STRING" id="6336.A0A0V0RLR3"/>
<evidence type="ECO:0000313" key="8">
    <source>
        <dbReference type="Proteomes" id="UP000054630"/>
    </source>
</evidence>
<sequence>LMTTTPSTAVDFDHILQSVGSFGLYQRLILILLSIPSSLISSWVAFAQIFAAASPQHTCFVPRDFITINMTDEEWKNSTIPLEDDDSIYFHKTVKFSKCKQFDTEIIDHKIIINKSSIVDCKYGWNYNHDIYDTTIVTDMNLVCYRDFWPAFSLMAFNIGGLFGNFFIGHIADRYGRKIALFLMLAVISIFGTASAFATDIYTYVALRFFVGSTFPALFSLPFVIGIELSGPQYRILLNTAFCTFFGLSFCLLCFIASLLRNWKHLLIVTSAPSAVYLIFWWIIPESPRWLLLKKRYSQASDILVRAARFNRRSICRQDIYEKCRQVGAVEQEDQASFDSEPTVLDLFRTPNLRKITILVTYICGPMFRLVNSTVYNGLIYDVPNMQLNDYANLALSAAVEVPASLITWPMVNNFGRRCSLTSTMLFGGAITLSAIFFANTHPWVEGGLAAVGKFAISASFTIIYAYASELYPTESRAIGIGWSSVVALLGVITAPYIIYLTSDVRALPLMIMGVLTISGGILALLLPETRNIRLPETIEEAEVLYQTSTATKRFCNLARRGHRHSNRTNDAQSDSDNTVVERFLIR</sequence>
<dbReference type="Proteomes" id="UP000054630">
    <property type="component" value="Unassembled WGS sequence"/>
</dbReference>
<feature type="non-terminal residue" evidence="7">
    <location>
        <position position="1"/>
    </location>
</feature>
<dbReference type="PANTHER" id="PTHR24064">
    <property type="entry name" value="SOLUTE CARRIER FAMILY 22 MEMBER"/>
    <property type="match status" value="1"/>
</dbReference>
<dbReference type="InterPro" id="IPR036259">
    <property type="entry name" value="MFS_trans_sf"/>
</dbReference>
<feature type="transmembrane region" description="Helical" evidence="5">
    <location>
        <begin position="148"/>
        <end position="168"/>
    </location>
</feature>
<keyword evidence="8" id="KW-1185">Reference proteome</keyword>
<evidence type="ECO:0000256" key="3">
    <source>
        <dbReference type="ARBA" id="ARBA00022989"/>
    </source>
</evidence>
<proteinExistence type="predicted"/>
<dbReference type="CDD" id="cd17317">
    <property type="entry name" value="MFS_SLC22"/>
    <property type="match status" value="1"/>
</dbReference>
<evidence type="ECO:0000256" key="5">
    <source>
        <dbReference type="SAM" id="Phobius"/>
    </source>
</evidence>
<accession>A0A0V0RLR3</accession>
<evidence type="ECO:0000313" key="7">
    <source>
        <dbReference type="EMBL" id="KRX15362.1"/>
    </source>
</evidence>
<dbReference type="EMBL" id="JYDL01000133">
    <property type="protein sequence ID" value="KRX15362.1"/>
    <property type="molecule type" value="Genomic_DNA"/>
</dbReference>